<feature type="transmembrane region" description="Helical" evidence="8">
    <location>
        <begin position="906"/>
        <end position="924"/>
    </location>
</feature>
<dbReference type="RefSeq" id="WP_092350816.1">
    <property type="nucleotide sequence ID" value="NZ_CZVW01000022.1"/>
</dbReference>
<dbReference type="Gene3D" id="1.20.1640.10">
    <property type="entry name" value="Multidrug efflux transporter AcrB transmembrane domain"/>
    <property type="match status" value="2"/>
</dbReference>
<evidence type="ECO:0000313" key="10">
    <source>
        <dbReference type="Proteomes" id="UP000199197"/>
    </source>
</evidence>
<dbReference type="OrthoDB" id="9798415at2"/>
<feature type="transmembrane region" description="Helical" evidence="8">
    <location>
        <begin position="483"/>
        <end position="500"/>
    </location>
</feature>
<protein>
    <submittedName>
        <fullName evidence="9">Cu(I)/Ag(I) efflux system membrane protein CusA/SilA</fullName>
    </submittedName>
</protein>
<evidence type="ECO:0000256" key="4">
    <source>
        <dbReference type="ARBA" id="ARBA00022475"/>
    </source>
</evidence>
<evidence type="ECO:0000256" key="7">
    <source>
        <dbReference type="ARBA" id="ARBA00023136"/>
    </source>
</evidence>
<feature type="transmembrane region" description="Helical" evidence="8">
    <location>
        <begin position="1044"/>
        <end position="1070"/>
    </location>
</feature>
<dbReference type="SUPFAM" id="SSF82714">
    <property type="entry name" value="Multidrug efflux transporter AcrB TolC docking domain, DN and DC subdomains"/>
    <property type="match status" value="2"/>
</dbReference>
<dbReference type="InterPro" id="IPR004763">
    <property type="entry name" value="CusA-like"/>
</dbReference>
<organism evidence="9 10">
    <name type="scientific">Candidatus Chryseopegocella kryptomonas</name>
    <dbReference type="NCBI Taxonomy" id="1633643"/>
    <lineage>
        <taxon>Bacteria</taxon>
        <taxon>Pseudomonadati</taxon>
        <taxon>Candidatus Kryptoniota</taxon>
        <taxon>Candidatus Chryseopegocella</taxon>
    </lineage>
</organism>
<dbReference type="SUPFAM" id="SSF82866">
    <property type="entry name" value="Multidrug efflux transporter AcrB transmembrane domain"/>
    <property type="match status" value="2"/>
</dbReference>
<keyword evidence="4" id="KW-1003">Cell membrane</keyword>
<dbReference type="PRINTS" id="PR00702">
    <property type="entry name" value="ACRIFLAVINRP"/>
</dbReference>
<dbReference type="EMBL" id="CZVW01000022">
    <property type="protein sequence ID" value="CUT04287.1"/>
    <property type="molecule type" value="Genomic_DNA"/>
</dbReference>
<evidence type="ECO:0000256" key="5">
    <source>
        <dbReference type="ARBA" id="ARBA00022692"/>
    </source>
</evidence>
<dbReference type="NCBIfam" id="TIGR00914">
    <property type="entry name" value="2A0601"/>
    <property type="match status" value="1"/>
</dbReference>
<dbReference type="GO" id="GO:0005886">
    <property type="term" value="C:plasma membrane"/>
    <property type="evidence" value="ECO:0007669"/>
    <property type="project" value="UniProtKB-SubCell"/>
</dbReference>
<dbReference type="AlphaFoldDB" id="A0A0P1NXW3"/>
<feature type="transmembrane region" description="Helical" evidence="8">
    <location>
        <begin position="520"/>
        <end position="539"/>
    </location>
</feature>
<keyword evidence="6 8" id="KW-1133">Transmembrane helix</keyword>
<accession>A0A0P1NXW3</accession>
<dbReference type="PANTHER" id="PTHR32063">
    <property type="match status" value="1"/>
</dbReference>
<reference evidence="10" key="1">
    <citation type="submission" date="2015-11" db="EMBL/GenBank/DDBJ databases">
        <authorList>
            <person name="Varghese N."/>
        </authorList>
    </citation>
    <scope>NUCLEOTIDE SEQUENCE [LARGE SCALE GENOMIC DNA]</scope>
    <source>
        <strain evidence="10">JGI-23</strain>
    </source>
</reference>
<dbReference type="Proteomes" id="UP000199197">
    <property type="component" value="Unassembled WGS sequence"/>
</dbReference>
<dbReference type="PANTHER" id="PTHR32063:SF19">
    <property type="entry name" value="CATION EFFLUX SYSTEM PROTEIN CUSA"/>
    <property type="match status" value="1"/>
</dbReference>
<comment type="similarity">
    <text evidence="2">Belongs to the resistance-nodulation-cell division (RND) (TC 2.A.6) family.</text>
</comment>
<evidence type="ECO:0000256" key="3">
    <source>
        <dbReference type="ARBA" id="ARBA00022448"/>
    </source>
</evidence>
<comment type="subcellular location">
    <subcellularLocation>
        <location evidence="1">Cell membrane</location>
        <topology evidence="1">Multi-pass membrane protein</topology>
    </subcellularLocation>
</comment>
<name>A0A0P1NXW3_9BACT</name>
<dbReference type="Pfam" id="PF00873">
    <property type="entry name" value="ACR_tran"/>
    <property type="match status" value="2"/>
</dbReference>
<proteinExistence type="inferred from homology"/>
<feature type="transmembrane region" description="Helical" evidence="8">
    <location>
        <begin position="931"/>
        <end position="952"/>
    </location>
</feature>
<evidence type="ECO:0000256" key="6">
    <source>
        <dbReference type="ARBA" id="ARBA00022989"/>
    </source>
</evidence>
<feature type="transmembrane region" description="Helical" evidence="8">
    <location>
        <begin position="12"/>
        <end position="31"/>
    </location>
</feature>
<dbReference type="Gene3D" id="3.30.2090.10">
    <property type="entry name" value="Multidrug efflux transporter AcrB TolC docking domain, DN and DC subdomains"/>
    <property type="match status" value="2"/>
</dbReference>
<keyword evidence="3" id="KW-0813">Transport</keyword>
<keyword evidence="5 8" id="KW-0812">Transmembrane</keyword>
<evidence type="ECO:0000256" key="1">
    <source>
        <dbReference type="ARBA" id="ARBA00004651"/>
    </source>
</evidence>
<feature type="transmembrane region" description="Helical" evidence="8">
    <location>
        <begin position="389"/>
        <end position="422"/>
    </location>
</feature>
<dbReference type="InterPro" id="IPR027463">
    <property type="entry name" value="AcrB_DN_DC_subdom"/>
</dbReference>
<evidence type="ECO:0000313" key="9">
    <source>
        <dbReference type="EMBL" id="CUT04287.1"/>
    </source>
</evidence>
<feature type="transmembrane region" description="Helical" evidence="8">
    <location>
        <begin position="1013"/>
        <end position="1032"/>
    </location>
</feature>
<dbReference type="InterPro" id="IPR001036">
    <property type="entry name" value="Acrflvin-R"/>
</dbReference>
<dbReference type="GO" id="GO:0042910">
    <property type="term" value="F:xenobiotic transmembrane transporter activity"/>
    <property type="evidence" value="ECO:0007669"/>
    <property type="project" value="TreeGrafter"/>
</dbReference>
<evidence type="ECO:0000256" key="8">
    <source>
        <dbReference type="SAM" id="Phobius"/>
    </source>
</evidence>
<dbReference type="Gene3D" id="3.30.70.1430">
    <property type="entry name" value="Multidrug efflux transporter AcrB pore domain"/>
    <property type="match status" value="1"/>
</dbReference>
<feature type="transmembrane region" description="Helical" evidence="8">
    <location>
        <begin position="565"/>
        <end position="588"/>
    </location>
</feature>
<feature type="transmembrane region" description="Helical" evidence="8">
    <location>
        <begin position="81"/>
        <end position="97"/>
    </location>
</feature>
<dbReference type="SUPFAM" id="SSF82693">
    <property type="entry name" value="Multidrug efflux transporter AcrB pore domain, PN1, PN2, PC1 and PC2 subdomains"/>
    <property type="match status" value="2"/>
</dbReference>
<keyword evidence="7 8" id="KW-0472">Membrane</keyword>
<dbReference type="GO" id="GO:0008324">
    <property type="term" value="F:monoatomic cation transmembrane transporter activity"/>
    <property type="evidence" value="ECO:0007669"/>
    <property type="project" value="InterPro"/>
</dbReference>
<evidence type="ECO:0000256" key="2">
    <source>
        <dbReference type="ARBA" id="ARBA00010942"/>
    </source>
</evidence>
<keyword evidence="10" id="KW-1185">Reference proteome</keyword>
<feature type="transmembrane region" description="Helical" evidence="8">
    <location>
        <begin position="428"/>
        <end position="453"/>
    </location>
</feature>
<gene>
    <name evidence="9" type="ORF">JGI23_01682</name>
</gene>
<feature type="transmembrane region" description="Helical" evidence="8">
    <location>
        <begin position="958"/>
        <end position="982"/>
    </location>
</feature>
<sequence length="1084" mass="121133">MLQKIIEWSINNKFLVILTVLFAIIAGIYSIQTIPIDAIPDLSDVQVIIYTQYPGQSPEIVEQQVTYPLTTAMVSVPKSKVVRGYSFFGFSLVYVIFEDGTDLYWARSRVLEYLNYAVNKLPKGVVPALGPDATGVGWVYMYALVSDKRDLSELRSIQDWYLRYALTSVEGVAEVASIGGFVKSYRITVDPNKLLAYNIPLNQVINAIKRSNNDVGGEVIEMGEMEYMIRGLGYIKTIDDIKKIPVGVSKFVKLPSQMQNMTMSGSSDMDMGNSNMEMQNFELQKGESQNRIFGDGTPIYLGDVATVSIEPMMRRGIAELNGEGEVVGGIIVMRHGENALKVIEGVKKKLEELKSGLPEDVKIITVYDRSELIKRSIATLREKLIEESIIVALVCLLFLFHFTSGLVAIFTLPTAILISFIVMKIQGINANIMSLGGIAVAIGAMVDAAIIMIENAHKHLEHDAGKKDHWKIILDASKEVGPSLFYSLLVITVSFLPVFALEAQEGRLFKPLAYTKTYSMAAAALLSITIVPILMGYFIRGKIPPEEKNPVNKILMKIYHPILNFVLRFKWLVIAFAILILALTYIPYSKIGSEFMPPLWEGDLLYMPTTLPGISITKAKEILQQTDKIIKQFPEVHHVFGKIGRAETATDPAGLDMIETTIMLKPEEEWRPGMTPEKLIREMDKALQIPGLSNAWTMPIKTRIDMLSTGIRTPVGVKIAGSDLKVLEEIGKQVEAVIRKVPGTVSAYSERVLGGNYVDFKIKREECARYGLTVGDVQDVIMTAIGGMEVTTTVEGLERYPVSVRYPRELRDNVENLRRVLVSTPTGAQIPLAQLADIEIKKGPMVIRSEDTRPNVWVYVDFRDYDVGTYVEMAKKAVEENIKLPEGYTITWSGQFEYMERAKQKLYYIIPATLLIIFVIIYLNTKSVTKVIIVFLAVPFSLVGAIWLLYLLGYNMSVAVWVGIIALAGLDAETGVVMLLYLDLAYEEWKRKGMLRTIDDLKNAIYHGAVKRLRPKAMTVSAIIAGLLPIMWSHGTGADVMKRIAAPMVGGVVTSFILELLVYPAIYFIWKSFEMRKEKMISEK</sequence>